<protein>
    <submittedName>
        <fullName evidence="1">DUF2461 domain-containing protein</fullName>
    </submittedName>
</protein>
<dbReference type="Pfam" id="PF09365">
    <property type="entry name" value="DUF2461"/>
    <property type="match status" value="1"/>
</dbReference>
<sequence>MKTMTFPFITAKYLSDLSKNNNRDWFLKNRERFDIEFLQPAIQFVIDLGERIQTFAPNIIAIPRIDKSIFRLHRDVRFRKNKSPYKTNLGLYFWEGKGKRMECSGFYFHIEPNNFFLGSGMYVFSPQQLKKYRDTVYSPDKGKELSNILTTIQKNKKYLIGGKTFKKTPRGYDSEYKYSDLLLYSGVYSYYEIDSLNMFNKTDIVEFSYNVFKDMNPLHQWLVKNI</sequence>
<dbReference type="PANTHER" id="PTHR36452">
    <property type="entry name" value="CHROMOSOME 12, WHOLE GENOME SHOTGUN SEQUENCE"/>
    <property type="match status" value="1"/>
</dbReference>
<dbReference type="EMBL" id="DSVI01000008">
    <property type="protein sequence ID" value="HGT47772.1"/>
    <property type="molecule type" value="Genomic_DNA"/>
</dbReference>
<organism evidence="1">
    <name type="scientific">Ignavibacterium album</name>
    <dbReference type="NCBI Taxonomy" id="591197"/>
    <lineage>
        <taxon>Bacteria</taxon>
        <taxon>Pseudomonadati</taxon>
        <taxon>Ignavibacteriota</taxon>
        <taxon>Ignavibacteria</taxon>
        <taxon>Ignavibacteriales</taxon>
        <taxon>Ignavibacteriaceae</taxon>
        <taxon>Ignavibacterium</taxon>
    </lineage>
</organism>
<dbReference type="AlphaFoldDB" id="A0A832G7I5"/>
<comment type="caution">
    <text evidence="1">The sequence shown here is derived from an EMBL/GenBank/DDBJ whole genome shotgun (WGS) entry which is preliminary data.</text>
</comment>
<name>A0A832G7I5_9BACT</name>
<dbReference type="NCBIfam" id="TIGR02453">
    <property type="entry name" value="TIGR02453 family protein"/>
    <property type="match status" value="1"/>
</dbReference>
<dbReference type="InterPro" id="IPR015996">
    <property type="entry name" value="UCP028451"/>
</dbReference>
<dbReference type="PANTHER" id="PTHR36452:SF1">
    <property type="entry name" value="DUF2461 DOMAIN-CONTAINING PROTEIN"/>
    <property type="match status" value="1"/>
</dbReference>
<dbReference type="PIRSF" id="PIRSF028451">
    <property type="entry name" value="UCP028451"/>
    <property type="match status" value="1"/>
</dbReference>
<dbReference type="InterPro" id="IPR012808">
    <property type="entry name" value="CHP02453"/>
</dbReference>
<accession>A0A832G7I5</accession>
<evidence type="ECO:0000313" key="1">
    <source>
        <dbReference type="EMBL" id="HGT47772.1"/>
    </source>
</evidence>
<reference evidence="1" key="1">
    <citation type="journal article" date="2020" name="mSystems">
        <title>Genome- and Community-Level Interaction Insights into Carbon Utilization and Element Cycling Functions of Hydrothermarchaeota in Hydrothermal Sediment.</title>
        <authorList>
            <person name="Zhou Z."/>
            <person name="Liu Y."/>
            <person name="Xu W."/>
            <person name="Pan J."/>
            <person name="Luo Z.H."/>
            <person name="Li M."/>
        </authorList>
    </citation>
    <scope>NUCLEOTIDE SEQUENCE [LARGE SCALE GENOMIC DNA]</scope>
    <source>
        <strain evidence="1">SpSt-500</strain>
    </source>
</reference>
<gene>
    <name evidence="1" type="ORF">ENS56_07040</name>
</gene>
<proteinExistence type="predicted"/>